<dbReference type="EMBL" id="CAXKWB010000256">
    <property type="protein sequence ID" value="CAL4060088.1"/>
    <property type="molecule type" value="Genomic_DNA"/>
</dbReference>
<feature type="compositionally biased region" description="Gly residues" evidence="1">
    <location>
        <begin position="210"/>
        <end position="225"/>
    </location>
</feature>
<feature type="region of interest" description="Disordered" evidence="1">
    <location>
        <begin position="1"/>
        <end position="93"/>
    </location>
</feature>
<feature type="compositionally biased region" description="Low complexity" evidence="1">
    <location>
        <begin position="75"/>
        <end position="90"/>
    </location>
</feature>
<protein>
    <submittedName>
        <fullName evidence="2">Uncharacterized protein</fullName>
    </submittedName>
</protein>
<comment type="caution">
    <text evidence="2">The sequence shown here is derived from an EMBL/GenBank/DDBJ whole genome shotgun (WGS) entry which is preliminary data.</text>
</comment>
<feature type="compositionally biased region" description="Pro residues" evidence="1">
    <location>
        <begin position="233"/>
        <end position="253"/>
    </location>
</feature>
<evidence type="ECO:0000313" key="3">
    <source>
        <dbReference type="Proteomes" id="UP001497623"/>
    </source>
</evidence>
<dbReference type="AlphaFoldDB" id="A0AAV2PN06"/>
<feature type="compositionally biased region" description="Polar residues" evidence="1">
    <location>
        <begin position="156"/>
        <end position="178"/>
    </location>
</feature>
<feature type="compositionally biased region" description="Low complexity" evidence="1">
    <location>
        <begin position="37"/>
        <end position="48"/>
    </location>
</feature>
<evidence type="ECO:0000256" key="1">
    <source>
        <dbReference type="SAM" id="MobiDB-lite"/>
    </source>
</evidence>
<organism evidence="2 3">
    <name type="scientific">Meganyctiphanes norvegica</name>
    <name type="common">Northern krill</name>
    <name type="synonym">Thysanopoda norvegica</name>
    <dbReference type="NCBI Taxonomy" id="48144"/>
    <lineage>
        <taxon>Eukaryota</taxon>
        <taxon>Metazoa</taxon>
        <taxon>Ecdysozoa</taxon>
        <taxon>Arthropoda</taxon>
        <taxon>Crustacea</taxon>
        <taxon>Multicrustacea</taxon>
        <taxon>Malacostraca</taxon>
        <taxon>Eumalacostraca</taxon>
        <taxon>Eucarida</taxon>
        <taxon>Euphausiacea</taxon>
        <taxon>Euphausiidae</taxon>
        <taxon>Meganyctiphanes</taxon>
    </lineage>
</organism>
<dbReference type="Proteomes" id="UP001497623">
    <property type="component" value="Unassembled WGS sequence"/>
</dbReference>
<proteinExistence type="predicted"/>
<feature type="compositionally biased region" description="Polar residues" evidence="1">
    <location>
        <begin position="186"/>
        <end position="198"/>
    </location>
</feature>
<feature type="compositionally biased region" description="Low complexity" evidence="1">
    <location>
        <begin position="254"/>
        <end position="267"/>
    </location>
</feature>
<sequence length="288" mass="29538">MNGDSAPAPRTNPAGTINTEVVTSQPASGVTSSYLRTGSTPTSYSGSPRLRRFDDMKKSYLGGGTGLGGTNTQPTSGYTSTSYTSKFSTGAERAGYRLASLDRLAQRQKLYETTGVEVANGTDTKDGNISSNGMKEIPRDSGPTSLPTMPSSSLSRDSSFNKVDNSSRTPISRQQESPVSRDGGATPTSNHAPHSGLQSKREMFFKSEGNSGGGGSVGGGGGGSGSNIVAPSSAPPAPPVTAPATAPPPPPAAVPTTNPSTPNSVASIKEQLLTTKATKEHKDEENKE</sequence>
<keyword evidence="3" id="KW-1185">Reference proteome</keyword>
<feature type="non-terminal residue" evidence="2">
    <location>
        <position position="288"/>
    </location>
</feature>
<feature type="compositionally biased region" description="Polar residues" evidence="1">
    <location>
        <begin position="13"/>
        <end position="36"/>
    </location>
</feature>
<gene>
    <name evidence="2" type="ORF">MNOR_LOCUS1020</name>
</gene>
<feature type="region of interest" description="Disordered" evidence="1">
    <location>
        <begin position="112"/>
        <end position="288"/>
    </location>
</feature>
<feature type="compositionally biased region" description="Low complexity" evidence="1">
    <location>
        <begin position="141"/>
        <end position="155"/>
    </location>
</feature>
<feature type="compositionally biased region" description="Basic and acidic residues" evidence="1">
    <location>
        <begin position="277"/>
        <end position="288"/>
    </location>
</feature>
<evidence type="ECO:0000313" key="2">
    <source>
        <dbReference type="EMBL" id="CAL4060088.1"/>
    </source>
</evidence>
<reference evidence="2 3" key="1">
    <citation type="submission" date="2024-05" db="EMBL/GenBank/DDBJ databases">
        <authorList>
            <person name="Wallberg A."/>
        </authorList>
    </citation>
    <scope>NUCLEOTIDE SEQUENCE [LARGE SCALE GENOMIC DNA]</scope>
</reference>
<name>A0AAV2PN06_MEGNR</name>
<accession>A0AAV2PN06</accession>